<dbReference type="Proteomes" id="UP000261811">
    <property type="component" value="Unassembled WGS sequence"/>
</dbReference>
<sequence>MTVTVQDVRVIGDDGQNLIGTTVHGDVVKNQIRFVRGRSAMYLGPSEIHDHIAGHVPARNHDLIVKTLAAEHVVTLCGPPGSGRRTTAIAALRRVHPAADIRLFSPEQDEMVEISVSAACGYLVDGDAETPTALGGLSDAVRAKGAFAVVFTTTPTTASITLDPPDPVEVYRRRVARLGLGPAWIRWNRAPALLADASPADARRLADIAAEAGSPAEAEESFRHWSDELSRWFAAHPEPHDRALLVAAATLRSAVPTDVYTVAASLLRRLDVTVHGSGLAWCPAAELRGVLSAAADSARVEFRRHGFPESVLRHVWDDYPLIRSDLLGWLAALPADPAVPGALWAGLAETFADLAAEHGAAEQITRTAETWAENDQADLAYIALARTCLDPLVGGRVRTAMYRWSREENLAQTLKLTLVRACQTLAETYTSIALTRLKHLATNGNDQVRVEVVEALLKLASDHPDEILVAILTWAKGAGVENLSARREARRKATAAAVFLRWGLTPEEVDPHMTVPAWRAALETRNPRLEPALHTWLETTQTVPGLTPAILWTLVEAADESTADLLISLTRRWATTPARFQIHTQLAIRLTRPWWRRLHLRVRLYFESFRMARW</sequence>
<accession>A0A372JKT1</accession>
<organism evidence="1 2">
    <name type="scientific">Actinomadura logoneensis</name>
    <dbReference type="NCBI Taxonomy" id="2293572"/>
    <lineage>
        <taxon>Bacteria</taxon>
        <taxon>Bacillati</taxon>
        <taxon>Actinomycetota</taxon>
        <taxon>Actinomycetes</taxon>
        <taxon>Streptosporangiales</taxon>
        <taxon>Thermomonosporaceae</taxon>
        <taxon>Actinomadura</taxon>
    </lineage>
</organism>
<evidence type="ECO:0000313" key="1">
    <source>
        <dbReference type="EMBL" id="RFU40627.1"/>
    </source>
</evidence>
<reference evidence="1 2" key="1">
    <citation type="submission" date="2018-08" db="EMBL/GenBank/DDBJ databases">
        <title>Actinomadura jelena sp. nov., a novel Actinomycete isolated from soil in Chad.</title>
        <authorList>
            <person name="Shi L."/>
        </authorList>
    </citation>
    <scope>NUCLEOTIDE SEQUENCE [LARGE SCALE GENOMIC DNA]</scope>
    <source>
        <strain evidence="1 2">NEAU-G17</strain>
    </source>
</reference>
<dbReference type="OrthoDB" id="4182570at2"/>
<name>A0A372JKT1_9ACTN</name>
<proteinExistence type="predicted"/>
<keyword evidence="2" id="KW-1185">Reference proteome</keyword>
<dbReference type="AlphaFoldDB" id="A0A372JKT1"/>
<comment type="caution">
    <text evidence="1">The sequence shown here is derived from an EMBL/GenBank/DDBJ whole genome shotgun (WGS) entry which is preliminary data.</text>
</comment>
<protein>
    <submittedName>
        <fullName evidence="1">Uncharacterized protein</fullName>
    </submittedName>
</protein>
<dbReference type="EMBL" id="QURH01000271">
    <property type="protein sequence ID" value="RFU40627.1"/>
    <property type="molecule type" value="Genomic_DNA"/>
</dbReference>
<gene>
    <name evidence="1" type="ORF">DZF91_16155</name>
</gene>
<evidence type="ECO:0000313" key="2">
    <source>
        <dbReference type="Proteomes" id="UP000261811"/>
    </source>
</evidence>
<dbReference type="RefSeq" id="WP_117358289.1">
    <property type="nucleotide sequence ID" value="NZ_QURH01000271.1"/>
</dbReference>